<dbReference type="FunFam" id="3.40.30.10:FF:000107">
    <property type="entry name" value="Protein disulfide-isomerase 5-2"/>
    <property type="match status" value="1"/>
</dbReference>
<dbReference type="InterPro" id="IPR005792">
    <property type="entry name" value="Prot_disulphide_isomerase"/>
</dbReference>
<sequence length="489" mass="53215">MDRRSSALFAAVACLCVGLAAAEDVIAVSGSLQFETVLKDNSFVVAEFYAPWCGHCKKLAPEYEKAAGPLKKNEPPVTLISVDATQEDNKPLAEKYGVQGFPTLKIFKGGDASSPAEYNGPREADGIVSYLQKQSGPASAELTSKDAVSSFVQQEVAVLGIFKGSGSAEFKTFTSAADVLRDEFDFAHVFDASLLEGEAEPQANPSVLMFKQYDAPMLKFEGQLTKKDELTEWMNSKSLPSLVELDQKPRNRAALQKIFNAPTPKLLGFAAKEDSNLAEFKKALTDVPSTSAALQVVFIETGANAQALQFFGIEAKDAPAFVIHDQNNNAKYVSFKTSPSKLPKFVSDYEAGKLEKHIKSETPPKKNNGPVKIVTANTFEELVTSKGQNTMIEFYAPWCGHCKSLAPIYEEVGEYYKKNKTVTIAKMDATANDVPDGRFEVKGFPTLMLVDGKGDIKPFEGDRTKEDLVKFIEENSVGVSSSAATKEEL</sequence>
<keyword evidence="7" id="KW-0256">Endoplasmic reticulum</keyword>
<keyword evidence="16" id="KW-1185">Reference proteome</keyword>
<feature type="signal peptide" evidence="13">
    <location>
        <begin position="1"/>
        <end position="22"/>
    </location>
</feature>
<dbReference type="NCBIfam" id="TIGR01126">
    <property type="entry name" value="pdi_dom"/>
    <property type="match status" value="2"/>
</dbReference>
<evidence type="ECO:0000256" key="7">
    <source>
        <dbReference type="ARBA" id="ARBA00022824"/>
    </source>
</evidence>
<dbReference type="CDD" id="cd02995">
    <property type="entry name" value="PDI_a_PDI_a'_C"/>
    <property type="match status" value="1"/>
</dbReference>
<dbReference type="CDD" id="cd02981">
    <property type="entry name" value="PDI_b_family"/>
    <property type="match status" value="1"/>
</dbReference>
<comment type="similarity">
    <text evidence="3 12">Belongs to the protein disulfide isomerase family.</text>
</comment>
<dbReference type="CDD" id="cd02982">
    <property type="entry name" value="PDI_b'_family"/>
    <property type="match status" value="1"/>
</dbReference>
<evidence type="ECO:0000259" key="14">
    <source>
        <dbReference type="PROSITE" id="PS51352"/>
    </source>
</evidence>
<dbReference type="SUPFAM" id="SSF52833">
    <property type="entry name" value="Thioredoxin-like"/>
    <property type="match status" value="4"/>
</dbReference>
<dbReference type="InterPro" id="IPR005788">
    <property type="entry name" value="PDI_thioredoxin-like_dom"/>
</dbReference>
<evidence type="ECO:0000256" key="9">
    <source>
        <dbReference type="ARBA" id="ARBA00023235"/>
    </source>
</evidence>
<dbReference type="Gene3D" id="3.40.30.10">
    <property type="entry name" value="Glutaredoxin"/>
    <property type="match status" value="4"/>
</dbReference>
<evidence type="ECO:0000256" key="11">
    <source>
        <dbReference type="PIRSR" id="PIRSR605792-51"/>
    </source>
</evidence>
<evidence type="ECO:0000256" key="13">
    <source>
        <dbReference type="RuleBase" id="RU361130"/>
    </source>
</evidence>
<dbReference type="Pfam" id="PF13848">
    <property type="entry name" value="Thioredoxin_6"/>
    <property type="match status" value="1"/>
</dbReference>
<evidence type="ECO:0000256" key="8">
    <source>
        <dbReference type="ARBA" id="ARBA00023157"/>
    </source>
</evidence>
<dbReference type="GO" id="GO:0034976">
    <property type="term" value="P:response to endoplasmic reticulum stress"/>
    <property type="evidence" value="ECO:0007669"/>
    <property type="project" value="TreeGrafter"/>
</dbReference>
<dbReference type="PROSITE" id="PS00194">
    <property type="entry name" value="THIOREDOXIN_1"/>
    <property type="match status" value="2"/>
</dbReference>
<organism evidence="15 16">
    <name type="scientific">Apatococcus lobatus</name>
    <dbReference type="NCBI Taxonomy" id="904363"/>
    <lineage>
        <taxon>Eukaryota</taxon>
        <taxon>Viridiplantae</taxon>
        <taxon>Chlorophyta</taxon>
        <taxon>core chlorophytes</taxon>
        <taxon>Trebouxiophyceae</taxon>
        <taxon>Chlorellales</taxon>
        <taxon>Chlorellaceae</taxon>
        <taxon>Apatococcus</taxon>
    </lineage>
</organism>
<evidence type="ECO:0000313" key="16">
    <source>
        <dbReference type="Proteomes" id="UP001438707"/>
    </source>
</evidence>
<dbReference type="AlphaFoldDB" id="A0AAW1S4S5"/>
<accession>A0AAW1S4S5</accession>
<feature type="domain" description="Thioredoxin" evidence="14">
    <location>
        <begin position="336"/>
        <end position="477"/>
    </location>
</feature>
<comment type="catalytic activity">
    <reaction evidence="1 13">
        <text>Catalyzes the rearrangement of -S-S- bonds in proteins.</text>
        <dbReference type="EC" id="5.3.4.1"/>
    </reaction>
</comment>
<evidence type="ECO:0000256" key="2">
    <source>
        <dbReference type="ARBA" id="ARBA00004319"/>
    </source>
</evidence>
<dbReference type="GO" id="GO:0003756">
    <property type="term" value="F:protein disulfide isomerase activity"/>
    <property type="evidence" value="ECO:0007669"/>
    <property type="project" value="UniProtKB-EC"/>
</dbReference>
<keyword evidence="8 11" id="KW-1015">Disulfide bond</keyword>
<dbReference type="Proteomes" id="UP001438707">
    <property type="component" value="Unassembled WGS sequence"/>
</dbReference>
<gene>
    <name evidence="15" type="ORF">WJX74_005077</name>
</gene>
<feature type="chain" id="PRO_5043103945" description="Protein disulfide-isomerase" evidence="13">
    <location>
        <begin position="23"/>
        <end position="489"/>
    </location>
</feature>
<dbReference type="Pfam" id="PF00085">
    <property type="entry name" value="Thioredoxin"/>
    <property type="match status" value="2"/>
</dbReference>
<dbReference type="InterPro" id="IPR036249">
    <property type="entry name" value="Thioredoxin-like_sf"/>
</dbReference>
<comment type="subcellular location">
    <subcellularLocation>
        <location evidence="2">Endoplasmic reticulum lumen</location>
    </subcellularLocation>
</comment>
<dbReference type="NCBIfam" id="TIGR01130">
    <property type="entry name" value="ER_PDI_fam"/>
    <property type="match status" value="1"/>
</dbReference>
<evidence type="ECO:0000313" key="15">
    <source>
        <dbReference type="EMBL" id="KAK9841395.1"/>
    </source>
</evidence>
<keyword evidence="6" id="KW-0677">Repeat</keyword>
<dbReference type="EMBL" id="JALJOS010000003">
    <property type="protein sequence ID" value="KAK9841395.1"/>
    <property type="molecule type" value="Genomic_DNA"/>
</dbReference>
<dbReference type="GO" id="GO:0005788">
    <property type="term" value="C:endoplasmic reticulum lumen"/>
    <property type="evidence" value="ECO:0007669"/>
    <property type="project" value="UniProtKB-SubCell"/>
</dbReference>
<dbReference type="PRINTS" id="PR00421">
    <property type="entry name" value="THIOREDOXIN"/>
</dbReference>
<dbReference type="EC" id="5.3.4.1" evidence="4 13"/>
<feature type="disulfide bond" description="Redox-active" evidence="11">
    <location>
        <begin position="399"/>
        <end position="402"/>
    </location>
</feature>
<keyword evidence="5 13" id="KW-0732">Signal</keyword>
<evidence type="ECO:0000256" key="4">
    <source>
        <dbReference type="ARBA" id="ARBA00012723"/>
    </source>
</evidence>
<dbReference type="GO" id="GO:0006457">
    <property type="term" value="P:protein folding"/>
    <property type="evidence" value="ECO:0007669"/>
    <property type="project" value="TreeGrafter"/>
</dbReference>
<name>A0AAW1S4S5_9CHLO</name>
<dbReference type="InterPro" id="IPR013766">
    <property type="entry name" value="Thioredoxin_domain"/>
</dbReference>
<keyword evidence="9 13" id="KW-0413">Isomerase</keyword>
<evidence type="ECO:0000256" key="10">
    <source>
        <dbReference type="ARBA" id="ARBA00023284"/>
    </source>
</evidence>
<evidence type="ECO:0000256" key="1">
    <source>
        <dbReference type="ARBA" id="ARBA00001182"/>
    </source>
</evidence>
<dbReference type="PANTHER" id="PTHR18929">
    <property type="entry name" value="PROTEIN DISULFIDE ISOMERASE"/>
    <property type="match status" value="1"/>
</dbReference>
<dbReference type="CDD" id="cd02961">
    <property type="entry name" value="PDI_a_family"/>
    <property type="match status" value="1"/>
</dbReference>
<dbReference type="PANTHER" id="PTHR18929:SF132">
    <property type="entry name" value="PROTEIN DISULFIDE-ISOMERASE A3"/>
    <property type="match status" value="1"/>
</dbReference>
<reference evidence="15 16" key="1">
    <citation type="journal article" date="2024" name="Nat. Commun.">
        <title>Phylogenomics reveals the evolutionary origins of lichenization in chlorophyte algae.</title>
        <authorList>
            <person name="Puginier C."/>
            <person name="Libourel C."/>
            <person name="Otte J."/>
            <person name="Skaloud P."/>
            <person name="Haon M."/>
            <person name="Grisel S."/>
            <person name="Petersen M."/>
            <person name="Berrin J.G."/>
            <person name="Delaux P.M."/>
            <person name="Dal Grande F."/>
            <person name="Keller J."/>
        </authorList>
    </citation>
    <scope>NUCLEOTIDE SEQUENCE [LARGE SCALE GENOMIC DNA]</scope>
    <source>
        <strain evidence="15 16">SAG 2145</strain>
    </source>
</reference>
<dbReference type="PROSITE" id="PS51352">
    <property type="entry name" value="THIOREDOXIN_2"/>
    <property type="match status" value="2"/>
</dbReference>
<evidence type="ECO:0000256" key="3">
    <source>
        <dbReference type="ARBA" id="ARBA00006347"/>
    </source>
</evidence>
<evidence type="ECO:0000256" key="12">
    <source>
        <dbReference type="RuleBase" id="RU004208"/>
    </source>
</evidence>
<dbReference type="InterPro" id="IPR017937">
    <property type="entry name" value="Thioredoxin_CS"/>
</dbReference>
<evidence type="ECO:0000256" key="5">
    <source>
        <dbReference type="ARBA" id="ARBA00022729"/>
    </source>
</evidence>
<comment type="caution">
    <text evidence="15">The sequence shown here is derived from an EMBL/GenBank/DDBJ whole genome shotgun (WGS) entry which is preliminary data.</text>
</comment>
<feature type="domain" description="Thioredoxin" evidence="14">
    <location>
        <begin position="14"/>
        <end position="136"/>
    </location>
</feature>
<keyword evidence="10 11" id="KW-0676">Redox-active center</keyword>
<proteinExistence type="inferred from homology"/>
<evidence type="ECO:0000256" key="6">
    <source>
        <dbReference type="ARBA" id="ARBA00022737"/>
    </source>
</evidence>
<protein>
    <recommendedName>
        <fullName evidence="4 13">Protein disulfide-isomerase</fullName>
        <ecNumber evidence="4 13">5.3.4.1</ecNumber>
    </recommendedName>
</protein>
<feature type="disulfide bond" description="Redox-active" evidence="11">
    <location>
        <begin position="53"/>
        <end position="56"/>
    </location>
</feature>